<reference evidence="2" key="1">
    <citation type="submission" date="2021-03" db="EMBL/GenBank/DDBJ databases">
        <title>Chromosome level genome of the anhydrobiotic midge Polypedilum vanderplanki.</title>
        <authorList>
            <person name="Yoshida Y."/>
            <person name="Kikawada T."/>
            <person name="Gusev O."/>
        </authorList>
    </citation>
    <scope>NUCLEOTIDE SEQUENCE</scope>
    <source>
        <strain evidence="2">NIAS01</strain>
        <tissue evidence="2">Whole body or cell culture</tissue>
    </source>
</reference>
<name>A0A9J6C299_POLVA</name>
<evidence type="ECO:0000313" key="2">
    <source>
        <dbReference type="EMBL" id="KAG5676000.1"/>
    </source>
</evidence>
<dbReference type="AlphaFoldDB" id="A0A9J6C299"/>
<evidence type="ECO:0000256" key="1">
    <source>
        <dbReference type="SAM" id="MobiDB-lite"/>
    </source>
</evidence>
<gene>
    <name evidence="2" type="ORF">PVAND_005855</name>
</gene>
<sequence>MEQQMIEREISAINFDTSFGNEISKNVKNEESIECYADNVKFACVWQRPEVNVHIINQIINQINVFNDNEYGDCTPSNITALISASFPSIENSDELNDDAAAADDDNDKNNNNNKDDVKKNLNGEMSDITAAFVASTPISTIKTSGDVIALNDDNNDKQMLLLAFNDMSPILFTTTGNRQRNFYRQKRRLHLS</sequence>
<dbReference type="Proteomes" id="UP001107558">
    <property type="component" value="Chromosome 2"/>
</dbReference>
<dbReference type="OrthoDB" id="10569838at2759"/>
<evidence type="ECO:0000313" key="3">
    <source>
        <dbReference type="Proteomes" id="UP001107558"/>
    </source>
</evidence>
<organism evidence="2 3">
    <name type="scientific">Polypedilum vanderplanki</name>
    <name type="common">Sleeping chironomid midge</name>
    <dbReference type="NCBI Taxonomy" id="319348"/>
    <lineage>
        <taxon>Eukaryota</taxon>
        <taxon>Metazoa</taxon>
        <taxon>Ecdysozoa</taxon>
        <taxon>Arthropoda</taxon>
        <taxon>Hexapoda</taxon>
        <taxon>Insecta</taxon>
        <taxon>Pterygota</taxon>
        <taxon>Neoptera</taxon>
        <taxon>Endopterygota</taxon>
        <taxon>Diptera</taxon>
        <taxon>Nematocera</taxon>
        <taxon>Chironomoidea</taxon>
        <taxon>Chironomidae</taxon>
        <taxon>Chironominae</taxon>
        <taxon>Polypedilum</taxon>
        <taxon>Polypedilum</taxon>
    </lineage>
</organism>
<accession>A0A9J6C299</accession>
<keyword evidence="3" id="KW-1185">Reference proteome</keyword>
<comment type="caution">
    <text evidence="2">The sequence shown here is derived from an EMBL/GenBank/DDBJ whole genome shotgun (WGS) entry which is preliminary data.</text>
</comment>
<proteinExistence type="predicted"/>
<protein>
    <submittedName>
        <fullName evidence="2">Uncharacterized protein</fullName>
    </submittedName>
</protein>
<dbReference type="EMBL" id="JADBJN010000002">
    <property type="protein sequence ID" value="KAG5676000.1"/>
    <property type="molecule type" value="Genomic_DNA"/>
</dbReference>
<feature type="region of interest" description="Disordered" evidence="1">
    <location>
        <begin position="99"/>
        <end position="121"/>
    </location>
</feature>